<gene>
    <name evidence="1" type="ORF">SCARUB_04209</name>
</gene>
<protein>
    <submittedName>
        <fullName evidence="1">Uncharacterized protein</fullName>
    </submittedName>
</protein>
<evidence type="ECO:0000313" key="2">
    <source>
        <dbReference type="Proteomes" id="UP000094056"/>
    </source>
</evidence>
<reference evidence="1 2" key="1">
    <citation type="submission" date="2016-07" db="EMBL/GenBank/DDBJ databases">
        <title>Draft genome of Scalindua rubra, obtained from a brine-seawater interface in the Red Sea, sheds light on salt adaptation in anammox bacteria.</title>
        <authorList>
            <person name="Speth D.R."/>
            <person name="Lagkouvardos I."/>
            <person name="Wang Y."/>
            <person name="Qian P.-Y."/>
            <person name="Dutilh B.E."/>
            <person name="Jetten M.S."/>
        </authorList>
    </citation>
    <scope>NUCLEOTIDE SEQUENCE [LARGE SCALE GENOMIC DNA]</scope>
    <source>
        <strain evidence="1">BSI-1</strain>
    </source>
</reference>
<dbReference type="Proteomes" id="UP000094056">
    <property type="component" value="Unassembled WGS sequence"/>
</dbReference>
<comment type="caution">
    <text evidence="1">The sequence shown here is derived from an EMBL/GenBank/DDBJ whole genome shotgun (WGS) entry which is preliminary data.</text>
</comment>
<dbReference type="EMBL" id="MAYW01000190">
    <property type="protein sequence ID" value="ODS30666.1"/>
    <property type="molecule type" value="Genomic_DNA"/>
</dbReference>
<proteinExistence type="predicted"/>
<name>A0A1E3X4T3_9BACT</name>
<organism evidence="1 2">
    <name type="scientific">Candidatus Scalindua rubra</name>
    <dbReference type="NCBI Taxonomy" id="1872076"/>
    <lineage>
        <taxon>Bacteria</taxon>
        <taxon>Pseudomonadati</taxon>
        <taxon>Planctomycetota</taxon>
        <taxon>Candidatus Brocadiia</taxon>
        <taxon>Candidatus Brocadiales</taxon>
        <taxon>Candidatus Scalinduaceae</taxon>
        <taxon>Candidatus Scalindua</taxon>
    </lineage>
</organism>
<accession>A0A1E3X4T3</accession>
<dbReference type="AlphaFoldDB" id="A0A1E3X4T3"/>
<sequence>MFNFRTRQQCFYMISLLKLIEHKSCAEFISVSKGTFKQECYKGVGDIKLAKNSRSGRRKYEKTKNWV</sequence>
<evidence type="ECO:0000313" key="1">
    <source>
        <dbReference type="EMBL" id="ODS30666.1"/>
    </source>
</evidence>